<dbReference type="Pfam" id="PF00565">
    <property type="entry name" value="SNase"/>
    <property type="match status" value="1"/>
</dbReference>
<comment type="caution">
    <text evidence="2">The sequence shown here is derived from an EMBL/GenBank/DDBJ whole genome shotgun (WGS) entry which is preliminary data.</text>
</comment>
<reference evidence="2 3" key="1">
    <citation type="submission" date="2019-09" db="EMBL/GenBank/DDBJ databases">
        <title>Nocardioides panacisoli sp. nov., isolated from the soil of a ginseng field.</title>
        <authorList>
            <person name="Cho C."/>
        </authorList>
    </citation>
    <scope>NUCLEOTIDE SEQUENCE [LARGE SCALE GENOMIC DNA]</scope>
    <source>
        <strain evidence="2 3">BN130099</strain>
    </source>
</reference>
<dbReference type="InterPro" id="IPR035437">
    <property type="entry name" value="SNase_OB-fold_sf"/>
</dbReference>
<proteinExistence type="predicted"/>
<dbReference type="SUPFAM" id="SSF50199">
    <property type="entry name" value="Staphylococcal nuclease"/>
    <property type="match status" value="1"/>
</dbReference>
<dbReference type="EMBL" id="VUJV01000001">
    <property type="protein sequence ID" value="KAA1421243.1"/>
    <property type="molecule type" value="Genomic_DNA"/>
</dbReference>
<evidence type="ECO:0000313" key="2">
    <source>
        <dbReference type="EMBL" id="KAA1421243.1"/>
    </source>
</evidence>
<sequence length="263" mass="27935">MFTQYFACSPVTRTANCSTERTGIEERVLRPLTAGATMKLIQKCLGVGTVCVAAAAAAFVGPIFSHPAQAVGLPSTNGVVGHWVDGDTLELRSGVRVRLIGVDTPERGDCGYDAATRVAKRLAPAGTRVTVVNPPSVDDRDRYDRLLRYVMRSGNDVGLRQIKRGAKARYDGRDGYDRHPRQDLYRRTDREHRDYPRSCGGGGGGGGGGGHCAPGYSRCVPPPPPDLDCVDLRAPIGVFGSDPHNFDADGDGVGCETASGGGY</sequence>
<name>A0A5B1LKZ7_9ACTN</name>
<dbReference type="Gene3D" id="2.40.50.90">
    <property type="match status" value="1"/>
</dbReference>
<feature type="domain" description="TNase-like" evidence="1">
    <location>
        <begin position="74"/>
        <end position="194"/>
    </location>
</feature>
<accession>A0A5B1LKZ7</accession>
<evidence type="ECO:0000259" key="1">
    <source>
        <dbReference type="SMART" id="SM00318"/>
    </source>
</evidence>
<dbReference type="SMART" id="SM00318">
    <property type="entry name" value="SNc"/>
    <property type="match status" value="1"/>
</dbReference>
<dbReference type="Proteomes" id="UP000325003">
    <property type="component" value="Unassembled WGS sequence"/>
</dbReference>
<dbReference type="RefSeq" id="WP_149726703.1">
    <property type="nucleotide sequence ID" value="NZ_VUJV01000001.1"/>
</dbReference>
<gene>
    <name evidence="2" type="ORF">F0U44_02725</name>
</gene>
<reference evidence="2 3" key="2">
    <citation type="submission" date="2019-09" db="EMBL/GenBank/DDBJ databases">
        <authorList>
            <person name="Jin C."/>
        </authorList>
    </citation>
    <scope>NUCLEOTIDE SEQUENCE [LARGE SCALE GENOMIC DNA]</scope>
    <source>
        <strain evidence="2 3">BN130099</strain>
    </source>
</reference>
<protein>
    <submittedName>
        <fullName evidence="2">Thermonuclease family protein</fullName>
    </submittedName>
</protein>
<keyword evidence="3" id="KW-1185">Reference proteome</keyword>
<dbReference type="AlphaFoldDB" id="A0A5B1LKZ7"/>
<dbReference type="InterPro" id="IPR016071">
    <property type="entry name" value="Staphylococal_nuclease_OB-fold"/>
</dbReference>
<organism evidence="2 3">
    <name type="scientific">Nocardioides humilatus</name>
    <dbReference type="NCBI Taxonomy" id="2607660"/>
    <lineage>
        <taxon>Bacteria</taxon>
        <taxon>Bacillati</taxon>
        <taxon>Actinomycetota</taxon>
        <taxon>Actinomycetes</taxon>
        <taxon>Propionibacteriales</taxon>
        <taxon>Nocardioidaceae</taxon>
        <taxon>Nocardioides</taxon>
    </lineage>
</organism>
<evidence type="ECO:0000313" key="3">
    <source>
        <dbReference type="Proteomes" id="UP000325003"/>
    </source>
</evidence>